<evidence type="ECO:0000313" key="3">
    <source>
        <dbReference type="Proteomes" id="UP001430953"/>
    </source>
</evidence>
<feature type="region of interest" description="Disordered" evidence="1">
    <location>
        <begin position="104"/>
        <end position="153"/>
    </location>
</feature>
<evidence type="ECO:0000256" key="1">
    <source>
        <dbReference type="SAM" id="MobiDB-lite"/>
    </source>
</evidence>
<accession>A0AAW2GJA5</accession>
<proteinExistence type="predicted"/>
<evidence type="ECO:0000313" key="2">
    <source>
        <dbReference type="EMBL" id="KAL0128286.1"/>
    </source>
</evidence>
<comment type="caution">
    <text evidence="2">The sequence shown here is derived from an EMBL/GenBank/DDBJ whole genome shotgun (WGS) entry which is preliminary data.</text>
</comment>
<dbReference type="EMBL" id="JADYXP020000003">
    <property type="protein sequence ID" value="KAL0128286.1"/>
    <property type="molecule type" value="Genomic_DNA"/>
</dbReference>
<sequence>MATGTTPDQHILARRDLRGALEPRRPISSRRRVSVCAPRSRPAIVATRRRSYSHRRNARPGPQIEIQNGSFSLSLFLSPARRHDHPGEYVFSVPHHACPSLSLAPPLPAPPSMPARLTGKGGLTMKNKRVRPDSSGLRNPRYLDCDTGSPHGR</sequence>
<protein>
    <submittedName>
        <fullName evidence="2">Uncharacterized protein</fullName>
    </submittedName>
</protein>
<organism evidence="2 3">
    <name type="scientific">Cardiocondyla obscurior</name>
    <dbReference type="NCBI Taxonomy" id="286306"/>
    <lineage>
        <taxon>Eukaryota</taxon>
        <taxon>Metazoa</taxon>
        <taxon>Ecdysozoa</taxon>
        <taxon>Arthropoda</taxon>
        <taxon>Hexapoda</taxon>
        <taxon>Insecta</taxon>
        <taxon>Pterygota</taxon>
        <taxon>Neoptera</taxon>
        <taxon>Endopterygota</taxon>
        <taxon>Hymenoptera</taxon>
        <taxon>Apocrita</taxon>
        <taxon>Aculeata</taxon>
        <taxon>Formicoidea</taxon>
        <taxon>Formicidae</taxon>
        <taxon>Myrmicinae</taxon>
        <taxon>Cardiocondyla</taxon>
    </lineage>
</organism>
<dbReference type="Proteomes" id="UP001430953">
    <property type="component" value="Unassembled WGS sequence"/>
</dbReference>
<gene>
    <name evidence="2" type="ORF">PUN28_003511</name>
</gene>
<dbReference type="AlphaFoldDB" id="A0AAW2GJA5"/>
<reference evidence="2 3" key="1">
    <citation type="submission" date="2023-03" db="EMBL/GenBank/DDBJ databases">
        <title>High recombination rates correlate with genetic variation in Cardiocondyla obscurior ants.</title>
        <authorList>
            <person name="Errbii M."/>
        </authorList>
    </citation>
    <scope>NUCLEOTIDE SEQUENCE [LARGE SCALE GENOMIC DNA]</scope>
    <source>
        <strain evidence="2">Alpha-2009</strain>
        <tissue evidence="2">Whole body</tissue>
    </source>
</reference>
<name>A0AAW2GJA5_9HYME</name>
<keyword evidence="3" id="KW-1185">Reference proteome</keyword>